<name>A0A2M7W1C1_9BACT</name>
<evidence type="ECO:0000313" key="2">
    <source>
        <dbReference type="Proteomes" id="UP000228952"/>
    </source>
</evidence>
<dbReference type="EMBL" id="PFQB01000098">
    <property type="protein sequence ID" value="PJA13049.1"/>
    <property type="molecule type" value="Genomic_DNA"/>
</dbReference>
<protein>
    <submittedName>
        <fullName evidence="1">Uncharacterized protein</fullName>
    </submittedName>
</protein>
<proteinExistence type="predicted"/>
<organism evidence="1 2">
    <name type="scientific">Candidatus Dojkabacteria bacterium CG_4_10_14_0_2_um_filter_Dojkabacteria_WS6_41_15</name>
    <dbReference type="NCBI Taxonomy" id="2014249"/>
    <lineage>
        <taxon>Bacteria</taxon>
        <taxon>Candidatus Dojkabacteria</taxon>
    </lineage>
</organism>
<dbReference type="AlphaFoldDB" id="A0A2M7W1C1"/>
<accession>A0A2M7W1C1</accession>
<sequence>MPRNFQPVIVEPTPFPSESKFVLAIEERVDGFLQTMLKEEEYVSVQTALCSSKGWVDTSNHFYKPKSNKGTDQPHRVREENVKALDGTLYACVTHAYVPEAQEDMELETSRVIPVAGQHGSVELVCRTYQDGDSDKNWSVSVSPYNGTHWSLEVMSNVDDSNSALRVVGQHEANEEFLKPFSTYLGISVGELKQLLHEQTNALKVIEKIREILFSETA</sequence>
<dbReference type="Proteomes" id="UP000228952">
    <property type="component" value="Unassembled WGS sequence"/>
</dbReference>
<comment type="caution">
    <text evidence="1">The sequence shown here is derived from an EMBL/GenBank/DDBJ whole genome shotgun (WGS) entry which is preliminary data.</text>
</comment>
<evidence type="ECO:0000313" key="1">
    <source>
        <dbReference type="EMBL" id="PJA13049.1"/>
    </source>
</evidence>
<reference evidence="2" key="1">
    <citation type="submission" date="2017-09" db="EMBL/GenBank/DDBJ databases">
        <title>Depth-based differentiation of microbial function through sediment-hosted aquifers and enrichment of novel symbionts in the deep terrestrial subsurface.</title>
        <authorList>
            <person name="Probst A.J."/>
            <person name="Ladd B."/>
            <person name="Jarett J.K."/>
            <person name="Geller-Mcgrath D.E."/>
            <person name="Sieber C.M.K."/>
            <person name="Emerson J.B."/>
            <person name="Anantharaman K."/>
            <person name="Thomas B.C."/>
            <person name="Malmstrom R."/>
            <person name="Stieglmeier M."/>
            <person name="Klingl A."/>
            <person name="Woyke T."/>
            <person name="Ryan C.M."/>
            <person name="Banfield J.F."/>
        </authorList>
    </citation>
    <scope>NUCLEOTIDE SEQUENCE [LARGE SCALE GENOMIC DNA]</scope>
</reference>
<gene>
    <name evidence="1" type="ORF">COX64_03830</name>
</gene>